<dbReference type="InterPro" id="IPR019734">
    <property type="entry name" value="TPR_rpt"/>
</dbReference>
<proteinExistence type="predicted"/>
<organism evidence="3 4">
    <name type="scientific">Niveomyces insectorum RCEF 264</name>
    <dbReference type="NCBI Taxonomy" id="1081102"/>
    <lineage>
        <taxon>Eukaryota</taxon>
        <taxon>Fungi</taxon>
        <taxon>Dikarya</taxon>
        <taxon>Ascomycota</taxon>
        <taxon>Pezizomycotina</taxon>
        <taxon>Sordariomycetes</taxon>
        <taxon>Hypocreomycetidae</taxon>
        <taxon>Hypocreales</taxon>
        <taxon>Cordycipitaceae</taxon>
        <taxon>Niveomyces</taxon>
    </lineage>
</organism>
<feature type="repeat" description="TPR" evidence="1">
    <location>
        <begin position="1142"/>
        <end position="1175"/>
    </location>
</feature>
<feature type="compositionally biased region" description="Basic and acidic residues" evidence="2">
    <location>
        <begin position="205"/>
        <end position="223"/>
    </location>
</feature>
<dbReference type="GO" id="GO:0006383">
    <property type="term" value="P:transcription by RNA polymerase III"/>
    <property type="evidence" value="ECO:0007669"/>
    <property type="project" value="InterPro"/>
</dbReference>
<dbReference type="STRING" id="1081102.A0A167RD09"/>
<dbReference type="SUPFAM" id="SSF48452">
    <property type="entry name" value="TPR-like"/>
    <property type="match status" value="4"/>
</dbReference>
<feature type="compositionally biased region" description="Acidic residues" evidence="2">
    <location>
        <begin position="224"/>
        <end position="235"/>
    </location>
</feature>
<accession>A0A167RD09</accession>
<sequence length="1232" mass="136074">MAEDVSMDDASLGDDGSEGERGNRARPDDVVYGGGGLELDNDADSNEDDAAELSEADSDYLELQADIARLDASRQAFLSEHLGPEYKAGGGGGGGGASTAPRRRRGPRKAAAPSAEVKFRLQQAHQLFMDHRYEDALDTLHEIIRMNAETHAAWSLLASINEDLGRRDDAIMAKVFAAHLEPKHVAGWLSTADYALAEADEDEQRENGVRRGEREGGAEAGEKNDDEVDDDDEDAQDRRQQRRLHNLQIARLCYSGALRADKDNIAARLGKANVCLEFGQATNAATEYVRVLKRRPLALQVIRNLAEASYDSAHGAATIEAAIAAYRTAIAYLQSRSTRASHSWYQPFLVLDEDEQFTWMDVTIYVELFAAVARFDDAVAALKRLARWLLGRGGPDEAYWDDHAADGHNDNDAEWDRYDEPRRRRVDGFQPGRYPPSAYGDGLPIDLRAKLAIYRLKLGHEEEALEHLSWIDPQDAGTTEAMRMFRHLLKDVGFELFEVKRYELALQYLELYRALNRAAAAEEHNFYEAGAAASEFAENSAAARDDDAEALVLQGKCNLELHDHAAAEESFLAAIEADEENIAARFELAKMYETAHEKEQAFILVNEALSLEAAQQQRQKQQKKEMGALDEQGQGRPPAAAAAAAERHGTATETAGAPAGKRPRGHAASLETATYRVFLDSEGKVVRRRRKDRKRPVRRSTRGGGGTAEQKRAQRRAKANAGGRAGVGSEAEEDDVEGADSGGDAIGRPYRPRRTLRGHARRFFASPAEQAAFEATTSSRLRARYQLCQDVKARADAGDPDAAAQWMDAAKELIDDFRSFREFYSWDKYVQFLGYNNFLHDRTHGAEQPATAAAAAAAGTGAQHSSDLTALAERLQQNLVPGGDAEPATTGAGAVIGAADADRNVPTARRDYRGIPFDDWLALFLEYALRLAHAGRTAEAYAVCQAAHDSTVYRQNDSAFLIHLTWAACALRASDEPTCVAVARYFMRARPFTTDCYRLFTTLCRVCRAPSVWFSASPAQKYILRQIRQRDAQLFKQHGGGTDAAAAQLDVCLLVVYGHILFASTSFHYALNYYQRALAVDPDNPVISLCIGLSYVHWALKRQAENRQYLLTQGLTFLYRYATNRLNAATPDGGPPDVHARREAYYNLGRTYHLLGLHALAAEFYNKVLDEEGEAAAGPAGPACDPYHSQHHEMGQYCPDLRTEAAYNLRTYYLLAGNQAAAMNVTRTYLVM</sequence>
<feature type="compositionally biased region" description="Basic residues" evidence="2">
    <location>
        <begin position="686"/>
        <end position="701"/>
    </location>
</feature>
<evidence type="ECO:0000313" key="3">
    <source>
        <dbReference type="EMBL" id="OAA58477.1"/>
    </source>
</evidence>
<feature type="compositionally biased region" description="Low complexity" evidence="2">
    <location>
        <begin position="635"/>
        <end position="644"/>
    </location>
</feature>
<dbReference type="Proteomes" id="UP000076874">
    <property type="component" value="Unassembled WGS sequence"/>
</dbReference>
<feature type="region of interest" description="Disordered" evidence="2">
    <location>
        <begin position="685"/>
        <end position="752"/>
    </location>
</feature>
<dbReference type="PANTHER" id="PTHR23082:SF0">
    <property type="entry name" value="GENERAL TRANSCRIPTION FACTOR 3C POLYPEPTIDE 3"/>
    <property type="match status" value="1"/>
</dbReference>
<feature type="region of interest" description="Disordered" evidence="2">
    <location>
        <begin position="615"/>
        <end position="668"/>
    </location>
</feature>
<evidence type="ECO:0000313" key="4">
    <source>
        <dbReference type="Proteomes" id="UP000076874"/>
    </source>
</evidence>
<name>A0A167RD09_9HYPO</name>
<reference evidence="3 4" key="1">
    <citation type="journal article" date="2016" name="Genome Biol. Evol.">
        <title>Divergent and convergent evolution of fungal pathogenicity.</title>
        <authorList>
            <person name="Shang Y."/>
            <person name="Xiao G."/>
            <person name="Zheng P."/>
            <person name="Cen K."/>
            <person name="Zhan S."/>
            <person name="Wang C."/>
        </authorList>
    </citation>
    <scope>NUCLEOTIDE SEQUENCE [LARGE SCALE GENOMIC DNA]</scope>
    <source>
        <strain evidence="3 4">RCEF 264</strain>
    </source>
</reference>
<evidence type="ECO:0000256" key="2">
    <source>
        <dbReference type="SAM" id="MobiDB-lite"/>
    </source>
</evidence>
<comment type="caution">
    <text evidence="3">The sequence shown here is derived from an EMBL/GenBank/DDBJ whole genome shotgun (WGS) entry which is preliminary data.</text>
</comment>
<protein>
    <submittedName>
        <fullName evidence="3">Sam domain containing protein</fullName>
    </submittedName>
</protein>
<dbReference type="GO" id="GO:0000127">
    <property type="term" value="C:transcription factor TFIIIC complex"/>
    <property type="evidence" value="ECO:0007669"/>
    <property type="project" value="TreeGrafter"/>
</dbReference>
<feature type="region of interest" description="Disordered" evidence="2">
    <location>
        <begin position="83"/>
        <end position="113"/>
    </location>
</feature>
<feature type="compositionally biased region" description="Gly residues" evidence="2">
    <location>
        <begin position="88"/>
        <end position="97"/>
    </location>
</feature>
<dbReference type="Gene3D" id="1.25.40.10">
    <property type="entry name" value="Tetratricopeptide repeat domain"/>
    <property type="match status" value="4"/>
</dbReference>
<dbReference type="SMART" id="SM00028">
    <property type="entry name" value="TPR"/>
    <property type="match status" value="6"/>
</dbReference>
<feature type="repeat" description="TPR" evidence="1">
    <location>
        <begin position="1051"/>
        <end position="1084"/>
    </location>
</feature>
<dbReference type="PANTHER" id="PTHR23082">
    <property type="entry name" value="TRANSCRIPTION INITIATION FACTOR IIIC TFIIIC , POLYPEPTIDE 3-RELATED"/>
    <property type="match status" value="1"/>
</dbReference>
<feature type="region of interest" description="Disordered" evidence="2">
    <location>
        <begin position="199"/>
        <end position="241"/>
    </location>
</feature>
<gene>
    <name evidence="3" type="ORF">SPI_06550</name>
</gene>
<dbReference type="InterPro" id="IPR039340">
    <property type="entry name" value="Tfc4/TFIIIC-102/Sfc4"/>
</dbReference>
<feature type="compositionally biased region" description="Acidic residues" evidence="2">
    <location>
        <begin position="1"/>
        <end position="17"/>
    </location>
</feature>
<dbReference type="EMBL" id="AZHD01000012">
    <property type="protein sequence ID" value="OAA58477.1"/>
    <property type="molecule type" value="Genomic_DNA"/>
</dbReference>
<feature type="compositionally biased region" description="Basic and acidic residues" evidence="2">
    <location>
        <begin position="18"/>
        <end position="29"/>
    </location>
</feature>
<feature type="region of interest" description="Disordered" evidence="2">
    <location>
        <begin position="1"/>
        <end position="57"/>
    </location>
</feature>
<feature type="compositionally biased region" description="Low complexity" evidence="2">
    <location>
        <begin position="651"/>
        <end position="660"/>
    </location>
</feature>
<keyword evidence="1" id="KW-0802">TPR repeat</keyword>
<evidence type="ECO:0000256" key="1">
    <source>
        <dbReference type="PROSITE-ProRule" id="PRU00339"/>
    </source>
</evidence>
<dbReference type="PROSITE" id="PS50005">
    <property type="entry name" value="TPR"/>
    <property type="match status" value="2"/>
</dbReference>
<keyword evidence="4" id="KW-1185">Reference proteome</keyword>
<feature type="compositionally biased region" description="Acidic residues" evidence="2">
    <location>
        <begin position="39"/>
        <end position="57"/>
    </location>
</feature>
<dbReference type="AlphaFoldDB" id="A0A167RD09"/>
<dbReference type="InterPro" id="IPR011990">
    <property type="entry name" value="TPR-like_helical_dom_sf"/>
</dbReference>
<dbReference type="OrthoDB" id="9991317at2759"/>